<dbReference type="Proteomes" id="UP000038622">
    <property type="component" value="Unassembled WGS sequence"/>
</dbReference>
<evidence type="ECO:0000313" key="2">
    <source>
        <dbReference type="EMBL" id="CRF42368.1"/>
    </source>
</evidence>
<sequence>MDFSLGCSCRGCAHTAKDVLEHPHIKIFLGFEGVDKKFKGCACGDFLFKKVY</sequence>
<gene>
    <name evidence="1" type="ORF">HAL011_07550</name>
    <name evidence="2" type="ORF">HAL013_05380</name>
    <name evidence="3" type="ORF">HAL09_12170</name>
</gene>
<dbReference type="Proteomes" id="UP000045175">
    <property type="component" value="Unassembled WGS sequence"/>
</dbReference>
<dbReference type="EMBL" id="CDMN01000047">
    <property type="protein sequence ID" value="CRF44623.1"/>
    <property type="molecule type" value="Genomic_DNA"/>
</dbReference>
<dbReference type="Proteomes" id="UP000041394">
    <property type="component" value="Unassembled WGS sequence"/>
</dbReference>
<evidence type="ECO:0000313" key="6">
    <source>
        <dbReference type="Proteomes" id="UP000045175"/>
    </source>
</evidence>
<dbReference type="AlphaFoldDB" id="A0A0K2XG86"/>
<dbReference type="EMBL" id="CDMH01000023">
    <property type="protein sequence ID" value="CRF42368.1"/>
    <property type="molecule type" value="Genomic_DNA"/>
</dbReference>
<accession>A0A0K2XG86</accession>
<protein>
    <submittedName>
        <fullName evidence="3">Uncharacterized protein</fullName>
    </submittedName>
</protein>
<evidence type="ECO:0000313" key="4">
    <source>
        <dbReference type="Proteomes" id="UP000038622"/>
    </source>
</evidence>
<evidence type="ECO:0000313" key="1">
    <source>
        <dbReference type="EMBL" id="CRF40979.1"/>
    </source>
</evidence>
<evidence type="ECO:0000313" key="3">
    <source>
        <dbReference type="EMBL" id="CRF44623.1"/>
    </source>
</evidence>
<reference evidence="5 6" key="2">
    <citation type="submission" date="2014-12" db="EMBL/GenBank/DDBJ databases">
        <authorList>
            <person name="Jaenicke S."/>
        </authorList>
    </citation>
    <scope>NUCLEOTIDE SEQUENCE [LARGE SCALE GENOMIC DNA]</scope>
</reference>
<reference evidence="4" key="3">
    <citation type="submission" date="2014-12" db="EMBL/GenBank/DDBJ databases">
        <authorList>
            <person name="Smet A."/>
        </authorList>
    </citation>
    <scope>NUCLEOTIDE SEQUENCE [LARGE SCALE GENOMIC DNA]</scope>
</reference>
<dbReference type="EMBL" id="CDML01000024">
    <property type="protein sequence ID" value="CRF40979.1"/>
    <property type="molecule type" value="Genomic_DNA"/>
</dbReference>
<proteinExistence type="predicted"/>
<name>A0A0K2XG86_9HELI</name>
<keyword evidence="4" id="KW-1185">Reference proteome</keyword>
<reference evidence="3" key="1">
    <citation type="submission" date="2014-12" db="EMBL/GenBank/DDBJ databases">
        <title>Whole genome sequences of four Staphylococcus schleiferi canine isolates.</title>
        <authorList>
            <person name="Misic A.M."/>
            <person name="Cain C."/>
            <person name="Morris D.O."/>
            <person name="Rankin S."/>
            <person name="Beiting D."/>
        </authorList>
    </citation>
    <scope>NUCLEOTIDE SEQUENCE</scope>
    <source>
        <strain evidence="1">ASB11</strain>
        <strain evidence="2">ASB13</strain>
        <strain evidence="3">ASB9</strain>
    </source>
</reference>
<organism evidence="3 5">
    <name type="scientific">Helicobacter ailurogastricus</name>
    <dbReference type="NCBI Taxonomy" id="1578720"/>
    <lineage>
        <taxon>Bacteria</taxon>
        <taxon>Pseudomonadati</taxon>
        <taxon>Campylobacterota</taxon>
        <taxon>Epsilonproteobacteria</taxon>
        <taxon>Campylobacterales</taxon>
        <taxon>Helicobacteraceae</taxon>
        <taxon>Helicobacter</taxon>
    </lineage>
</organism>
<evidence type="ECO:0000313" key="5">
    <source>
        <dbReference type="Proteomes" id="UP000041394"/>
    </source>
</evidence>